<name>A0ABZ1STN3_9ACTN</name>
<reference evidence="1" key="1">
    <citation type="submission" date="2022-10" db="EMBL/GenBank/DDBJ databases">
        <title>The complete genomes of actinobacterial strains from the NBC collection.</title>
        <authorList>
            <person name="Joergensen T.S."/>
            <person name="Alvarez Arevalo M."/>
            <person name="Sterndorff E.B."/>
            <person name="Faurdal D."/>
            <person name="Vuksanovic O."/>
            <person name="Mourched A.-S."/>
            <person name="Charusanti P."/>
            <person name="Shaw S."/>
            <person name="Blin K."/>
            <person name="Weber T."/>
        </authorList>
    </citation>
    <scope>NUCLEOTIDE SEQUENCE</scope>
    <source>
        <strain evidence="1">NBC_00254</strain>
    </source>
</reference>
<dbReference type="EMBL" id="CP108085">
    <property type="protein sequence ID" value="WUP74972.1"/>
    <property type="molecule type" value="Genomic_DNA"/>
</dbReference>
<evidence type="ECO:0000313" key="1">
    <source>
        <dbReference type="EMBL" id="WUP74972.1"/>
    </source>
</evidence>
<proteinExistence type="predicted"/>
<organism evidence="1 2">
    <name type="scientific">Microbispora hainanensis</name>
    <dbReference type="NCBI Taxonomy" id="568844"/>
    <lineage>
        <taxon>Bacteria</taxon>
        <taxon>Bacillati</taxon>
        <taxon>Actinomycetota</taxon>
        <taxon>Actinomycetes</taxon>
        <taxon>Streptosporangiales</taxon>
        <taxon>Streptosporangiaceae</taxon>
        <taxon>Microbispora</taxon>
    </lineage>
</organism>
<dbReference type="Proteomes" id="UP001432011">
    <property type="component" value="Chromosome"/>
</dbReference>
<protein>
    <submittedName>
        <fullName evidence="1">Uncharacterized protein</fullName>
    </submittedName>
</protein>
<dbReference type="RefSeq" id="WP_142651049.1">
    <property type="nucleotide sequence ID" value="NZ_CP108085.1"/>
</dbReference>
<accession>A0ABZ1STN3</accession>
<sequence length="91" mass="9950">MEPHIDEPPGERIHNAWLRSIELNAIPLAGQPQWMWIDLSLGPGDAEPRVHLSIEDRSFVELTIGEARSVGTHLIGLAALGVMEIPPTSPV</sequence>
<keyword evidence="2" id="KW-1185">Reference proteome</keyword>
<gene>
    <name evidence="1" type="ORF">OG913_37415</name>
</gene>
<evidence type="ECO:0000313" key="2">
    <source>
        <dbReference type="Proteomes" id="UP001432011"/>
    </source>
</evidence>